<dbReference type="OrthoDB" id="9761045at2"/>
<evidence type="ECO:0000259" key="6">
    <source>
        <dbReference type="Pfam" id="PF17389"/>
    </source>
</evidence>
<dbReference type="AlphaFoldDB" id="A0A1S8TDD0"/>
<feature type="domain" description="Alpha-L-rhamnosidase concanavalin-like" evidence="4">
    <location>
        <begin position="316"/>
        <end position="416"/>
    </location>
</feature>
<evidence type="ECO:0000259" key="7">
    <source>
        <dbReference type="Pfam" id="PF17390"/>
    </source>
</evidence>
<evidence type="ECO:0000259" key="4">
    <source>
        <dbReference type="Pfam" id="PF05592"/>
    </source>
</evidence>
<gene>
    <name evidence="8" type="ORF">CLPUN_31770</name>
</gene>
<dbReference type="Pfam" id="PF05592">
    <property type="entry name" value="Bac_rhamnosid"/>
    <property type="match status" value="1"/>
</dbReference>
<dbReference type="Proteomes" id="UP000190890">
    <property type="component" value="Unassembled WGS sequence"/>
</dbReference>
<dbReference type="EMBL" id="LZZM01000183">
    <property type="protein sequence ID" value="OOM75614.1"/>
    <property type="molecule type" value="Genomic_DNA"/>
</dbReference>
<dbReference type="InterPro" id="IPR012341">
    <property type="entry name" value="6hp_glycosidase-like_sf"/>
</dbReference>
<dbReference type="Gene3D" id="2.60.120.260">
    <property type="entry name" value="Galactose-binding domain-like"/>
    <property type="match status" value="2"/>
</dbReference>
<accession>A0A1S8TDD0</accession>
<dbReference type="RefSeq" id="WP_077848244.1">
    <property type="nucleotide sequence ID" value="NZ_LZZM01000183.1"/>
</dbReference>
<proteinExistence type="predicted"/>
<dbReference type="SUPFAM" id="SSF48208">
    <property type="entry name" value="Six-hairpin glycosidases"/>
    <property type="match status" value="1"/>
</dbReference>
<name>A0A1S8TDD0_9CLOT</name>
<keyword evidence="3" id="KW-0378">Hydrolase</keyword>
<dbReference type="InterPro" id="IPR008928">
    <property type="entry name" value="6-hairpin_glycosidase_sf"/>
</dbReference>
<dbReference type="GO" id="GO:0005975">
    <property type="term" value="P:carbohydrate metabolic process"/>
    <property type="evidence" value="ECO:0007669"/>
    <property type="project" value="InterPro"/>
</dbReference>
<evidence type="ECO:0000256" key="2">
    <source>
        <dbReference type="ARBA" id="ARBA00012652"/>
    </source>
</evidence>
<evidence type="ECO:0000256" key="1">
    <source>
        <dbReference type="ARBA" id="ARBA00001445"/>
    </source>
</evidence>
<feature type="domain" description="Alpha-L-rhamnosidase six-hairpin glycosidase" evidence="6">
    <location>
        <begin position="421"/>
        <end position="770"/>
    </location>
</feature>
<dbReference type="GO" id="GO:0030596">
    <property type="term" value="F:alpha-L-rhamnosidase activity"/>
    <property type="evidence" value="ECO:0007669"/>
    <property type="project" value="UniProtKB-EC"/>
</dbReference>
<dbReference type="Gene3D" id="2.60.420.10">
    <property type="entry name" value="Maltose phosphorylase, domain 3"/>
    <property type="match status" value="1"/>
</dbReference>
<evidence type="ECO:0000313" key="8">
    <source>
        <dbReference type="EMBL" id="OOM75614.1"/>
    </source>
</evidence>
<keyword evidence="9" id="KW-1185">Reference proteome</keyword>
<reference evidence="8 9" key="1">
    <citation type="submission" date="2016-05" db="EMBL/GenBank/DDBJ databases">
        <title>Microbial solvent formation.</title>
        <authorList>
            <person name="Poehlein A."/>
            <person name="Montoya Solano J.D."/>
            <person name="Flitsch S."/>
            <person name="Krabben P."/>
            <person name="Duerre P."/>
            <person name="Daniel R."/>
        </authorList>
    </citation>
    <scope>NUCLEOTIDE SEQUENCE [LARGE SCALE GENOMIC DNA]</scope>
    <source>
        <strain evidence="8 9">DSM 2619</strain>
    </source>
</reference>
<organism evidence="8 9">
    <name type="scientific">Clostridium puniceum</name>
    <dbReference type="NCBI Taxonomy" id="29367"/>
    <lineage>
        <taxon>Bacteria</taxon>
        <taxon>Bacillati</taxon>
        <taxon>Bacillota</taxon>
        <taxon>Clostridia</taxon>
        <taxon>Eubacteriales</taxon>
        <taxon>Clostridiaceae</taxon>
        <taxon>Clostridium</taxon>
    </lineage>
</organism>
<comment type="caution">
    <text evidence="8">The sequence shown here is derived from an EMBL/GenBank/DDBJ whole genome shotgun (WGS) entry which is preliminary data.</text>
</comment>
<dbReference type="Pfam" id="PF17390">
    <property type="entry name" value="Bac_rhamnosid_C"/>
    <property type="match status" value="1"/>
</dbReference>
<evidence type="ECO:0000259" key="5">
    <source>
        <dbReference type="Pfam" id="PF08531"/>
    </source>
</evidence>
<comment type="catalytic activity">
    <reaction evidence="1">
        <text>Hydrolysis of terminal non-reducing alpha-L-rhamnose residues in alpha-L-rhamnosides.</text>
        <dbReference type="EC" id="3.2.1.40"/>
    </reaction>
</comment>
<dbReference type="Pfam" id="PF17389">
    <property type="entry name" value="Bac_rhamnosid6H"/>
    <property type="match status" value="1"/>
</dbReference>
<dbReference type="InterPro" id="IPR035398">
    <property type="entry name" value="Bac_rhamnosid_C"/>
</dbReference>
<dbReference type="Pfam" id="PF08531">
    <property type="entry name" value="Bac_rhamnosid_N"/>
    <property type="match status" value="1"/>
</dbReference>
<dbReference type="PANTHER" id="PTHR33307">
    <property type="entry name" value="ALPHA-RHAMNOSIDASE (EUROFUNG)"/>
    <property type="match status" value="1"/>
</dbReference>
<evidence type="ECO:0000256" key="3">
    <source>
        <dbReference type="ARBA" id="ARBA00022801"/>
    </source>
</evidence>
<dbReference type="STRING" id="29367.CLPUN_31770"/>
<dbReference type="InterPro" id="IPR016007">
    <property type="entry name" value="Alpha_rhamnosid"/>
</dbReference>
<dbReference type="InterPro" id="IPR013737">
    <property type="entry name" value="Bac_rhamnosid_N"/>
</dbReference>
<dbReference type="Gene3D" id="1.50.10.10">
    <property type="match status" value="1"/>
</dbReference>
<dbReference type="PANTHER" id="PTHR33307:SF6">
    <property type="entry name" value="ALPHA-RHAMNOSIDASE (EUROFUNG)-RELATED"/>
    <property type="match status" value="1"/>
</dbReference>
<protein>
    <recommendedName>
        <fullName evidence="2">alpha-L-rhamnosidase</fullName>
        <ecNumber evidence="2">3.2.1.40</ecNumber>
    </recommendedName>
</protein>
<dbReference type="InterPro" id="IPR008902">
    <property type="entry name" value="Rhamnosid_concanavalin"/>
</dbReference>
<dbReference type="InterPro" id="IPR035396">
    <property type="entry name" value="Bac_rhamnosid6H"/>
</dbReference>
<feature type="domain" description="Alpha-L-rhamnosidase C-terminal" evidence="7">
    <location>
        <begin position="772"/>
        <end position="845"/>
    </location>
</feature>
<dbReference type="Pfam" id="PF25788">
    <property type="entry name" value="Ig_Rha78A_N"/>
    <property type="match status" value="1"/>
</dbReference>
<evidence type="ECO:0000313" key="9">
    <source>
        <dbReference type="Proteomes" id="UP000190890"/>
    </source>
</evidence>
<dbReference type="InterPro" id="IPR013783">
    <property type="entry name" value="Ig-like_fold"/>
</dbReference>
<dbReference type="PIRSF" id="PIRSF010631">
    <property type="entry name" value="A-rhamnsds"/>
    <property type="match status" value="1"/>
</dbReference>
<dbReference type="Gene3D" id="2.60.40.10">
    <property type="entry name" value="Immunoglobulins"/>
    <property type="match status" value="1"/>
</dbReference>
<sequence length="900" mass="103278">MLVVKNLKCEYLKNPIGIDVVNPRLSWEIISDKRNVKQQQFQIQVATDREFNNIVWNVHTFSEKSIHIPYKGAPLQSSERYFYRVKVWISAEEESEWSEVNFWEMGLLNSSEWTAKWISVKEQKINTEFNTRAPFCCFKTFSISKTIKKATIYVTSLGLYELQLNGKRVGEDYLTPGWTDYNYRIQYQTYDVSDLIKTDENKLNTTVGEGWYSGYLGWTKRKDTYGSKNALILQMYIYYEDGSYEVICSDESWKEEKCNILMSDIYNGEIYDARKEEEVNETNNVVALSYPKTHLVAQENEPIRIQEELKPLSIFKTPKDELILDMGQNMAGFVRFKVNGDKGQKVTLTHGEVLDKEGNFYRDNIRTAAQEITYICNGNREEVYQPHFTFQGFRYVKLEGFKGDIKPSDFTGVVLHSDMKSIGTFETSDKTINQLQHNILWGQKGNFVDVPTDCPQRDERLGWTGDAQIFARTACFNMNVAPFFSKWLKDLSYNQMPDGAVPFVVPDILKGTFADGMGLTTAGWGDAAVICPWTIYQCYGDDNILKQQYDSMKKWINYIRCQGDNEYLWDTGLQLADWLALDNEEGGFFGATDGYLVATAYYAYSTGIFAKVAKILGNLDDYKLYSHLYDSIKEAYINSFFDSQGNLTSETQTAQVISLYFDLVPEEYKEKVVKKLVQLIEKKDVHLDTGFLGTPYLCHVLSDNGYKDVAYKLLFNKDYPSWLYQVERGATTMWEHWDGIKVDGSFWDIGMNSFNHYAYGSVGAWMYQSIGGIDMLEPGYKKSKIAPKLSECLSFTEASLETMYGKIAVKWQVVDKNINLKVEIPHNTTAVITLPNVKDAEKVKKDIIEGYSEKKLQFNLAGNGFSQNYIDTDFGFSLSKDGSLSFEVGSGKYTFIYAIN</sequence>
<feature type="domain" description="Bacterial alpha-L-rhamnosidase N-terminal" evidence="5">
    <location>
        <begin position="145"/>
        <end position="307"/>
    </location>
</feature>
<dbReference type="EC" id="3.2.1.40" evidence="2"/>